<organism evidence="2 3">
    <name type="scientific">Natrinema thermotolerans</name>
    <dbReference type="NCBI Taxonomy" id="121872"/>
    <lineage>
        <taxon>Archaea</taxon>
        <taxon>Methanobacteriati</taxon>
        <taxon>Methanobacteriota</taxon>
        <taxon>Stenosarchaea group</taxon>
        <taxon>Halobacteria</taxon>
        <taxon>Halobacteriales</taxon>
        <taxon>Natrialbaceae</taxon>
        <taxon>Natrinema</taxon>
    </lineage>
</organism>
<dbReference type="Proteomes" id="UP001224926">
    <property type="component" value="Chromosome"/>
</dbReference>
<keyword evidence="1" id="KW-0472">Membrane</keyword>
<feature type="transmembrane region" description="Helical" evidence="1">
    <location>
        <begin position="77"/>
        <end position="97"/>
    </location>
</feature>
<proteinExistence type="predicted"/>
<keyword evidence="1" id="KW-0812">Transmembrane</keyword>
<evidence type="ECO:0000313" key="3">
    <source>
        <dbReference type="Proteomes" id="UP001224926"/>
    </source>
</evidence>
<protein>
    <submittedName>
        <fullName evidence="2">Uncharacterized protein</fullName>
    </submittedName>
</protein>
<name>A0AAF0T3E0_9EURY</name>
<dbReference type="RefSeq" id="WP_049965284.1">
    <property type="nucleotide sequence ID" value="NZ_CP101873.1"/>
</dbReference>
<evidence type="ECO:0000256" key="1">
    <source>
        <dbReference type="SAM" id="Phobius"/>
    </source>
</evidence>
<reference evidence="2 3" key="1">
    <citation type="submission" date="2022-07" db="EMBL/GenBank/DDBJ databases">
        <title>Two temperate virus in Haloterrigena jeotgali A29.</title>
        <authorList>
            <person name="Deng X."/>
        </authorList>
    </citation>
    <scope>NUCLEOTIDE SEQUENCE [LARGE SCALE GENOMIC DNA]</scope>
    <source>
        <strain evidence="2 3">A29</strain>
    </source>
</reference>
<dbReference type="AlphaFoldDB" id="A0AAF0T3E0"/>
<dbReference type="GeneID" id="39861970"/>
<accession>A0AAF0T3E0</accession>
<feature type="transmembrane region" description="Helical" evidence="1">
    <location>
        <begin position="45"/>
        <end position="65"/>
    </location>
</feature>
<feature type="transmembrane region" description="Helical" evidence="1">
    <location>
        <begin position="103"/>
        <end position="123"/>
    </location>
</feature>
<keyword evidence="1" id="KW-1133">Transmembrane helix</keyword>
<gene>
    <name evidence="2" type="ORF">NP511_10115</name>
</gene>
<keyword evidence="3" id="KW-1185">Reference proteome</keyword>
<sequence>MATDRDSRRFESAGLVFEFLFALFVGTVVYVEWWDGAVPPLPDTVVLLIAVGSGLALGGMAAVLDDRRTVRTGAWRRGLRVAVAVVGGGFVLGTIVVPDGLPVAVELGVLAVVWGSVTGKFLLRIGPD</sequence>
<feature type="transmembrane region" description="Helical" evidence="1">
    <location>
        <begin position="12"/>
        <end position="33"/>
    </location>
</feature>
<dbReference type="GeneID" id="84214298"/>
<dbReference type="EMBL" id="CP101873">
    <property type="protein sequence ID" value="WMT09963.1"/>
    <property type="molecule type" value="Genomic_DNA"/>
</dbReference>
<evidence type="ECO:0000313" key="2">
    <source>
        <dbReference type="EMBL" id="WMT09963.1"/>
    </source>
</evidence>